<evidence type="ECO:0000256" key="2">
    <source>
        <dbReference type="ARBA" id="ARBA00022723"/>
    </source>
</evidence>
<dbReference type="Gene3D" id="3.30.160.60">
    <property type="entry name" value="Classic Zinc Finger"/>
    <property type="match status" value="1"/>
</dbReference>
<dbReference type="PANTHER" id="PTHR46179">
    <property type="entry name" value="ZINC FINGER PROTEIN"/>
    <property type="match status" value="1"/>
</dbReference>
<evidence type="ECO:0000256" key="7">
    <source>
        <dbReference type="ARBA" id="ARBA00023242"/>
    </source>
</evidence>
<accession>A0ABR0EV67</accession>
<reference evidence="10 11" key="1">
    <citation type="journal article" date="2023" name="G3 (Bethesda)">
        <title>A chromosome-level genome assembly of Zasmidium syzygii isolated from banana leaves.</title>
        <authorList>
            <person name="van Westerhoven A.C."/>
            <person name="Mehrabi R."/>
            <person name="Talebi R."/>
            <person name="Steentjes M.B.F."/>
            <person name="Corcolon B."/>
            <person name="Chong P.A."/>
            <person name="Kema G.H.J."/>
            <person name="Seidl M.F."/>
        </authorList>
    </citation>
    <scope>NUCLEOTIDE SEQUENCE [LARGE SCALE GENOMIC DNA]</scope>
    <source>
        <strain evidence="10 11">P124</strain>
    </source>
</reference>
<keyword evidence="5" id="KW-0805">Transcription regulation</keyword>
<comment type="subcellular location">
    <subcellularLocation>
        <location evidence="1">Nucleus</location>
    </subcellularLocation>
</comment>
<keyword evidence="3" id="KW-0863">Zinc-finger</keyword>
<keyword evidence="6" id="KW-0804">Transcription</keyword>
<evidence type="ECO:0000313" key="10">
    <source>
        <dbReference type="EMBL" id="KAK4505387.1"/>
    </source>
</evidence>
<dbReference type="PANTHER" id="PTHR46179:SF13">
    <property type="entry name" value="C2H2-TYPE DOMAIN-CONTAINING PROTEIN"/>
    <property type="match status" value="1"/>
</dbReference>
<keyword evidence="4" id="KW-0862">Zinc</keyword>
<feature type="domain" description="C2H2-type" evidence="9">
    <location>
        <begin position="140"/>
        <end position="160"/>
    </location>
</feature>
<evidence type="ECO:0000256" key="5">
    <source>
        <dbReference type="ARBA" id="ARBA00023015"/>
    </source>
</evidence>
<dbReference type="Proteomes" id="UP001305779">
    <property type="component" value="Unassembled WGS sequence"/>
</dbReference>
<organism evidence="10 11">
    <name type="scientific">Zasmidium cellare</name>
    <name type="common">Wine cellar mold</name>
    <name type="synonym">Racodium cellare</name>
    <dbReference type="NCBI Taxonomy" id="395010"/>
    <lineage>
        <taxon>Eukaryota</taxon>
        <taxon>Fungi</taxon>
        <taxon>Dikarya</taxon>
        <taxon>Ascomycota</taxon>
        <taxon>Pezizomycotina</taxon>
        <taxon>Dothideomycetes</taxon>
        <taxon>Dothideomycetidae</taxon>
        <taxon>Mycosphaerellales</taxon>
        <taxon>Mycosphaerellaceae</taxon>
        <taxon>Zasmidium</taxon>
    </lineage>
</organism>
<evidence type="ECO:0000256" key="8">
    <source>
        <dbReference type="SAM" id="MobiDB-lite"/>
    </source>
</evidence>
<proteinExistence type="predicted"/>
<keyword evidence="2" id="KW-0479">Metal-binding</keyword>
<name>A0ABR0EV67_ZASCE</name>
<keyword evidence="11" id="KW-1185">Reference proteome</keyword>
<evidence type="ECO:0000313" key="11">
    <source>
        <dbReference type="Proteomes" id="UP001305779"/>
    </source>
</evidence>
<evidence type="ECO:0000256" key="1">
    <source>
        <dbReference type="ARBA" id="ARBA00004123"/>
    </source>
</evidence>
<sequence length="511" mass="56463">MAPSVKPASRDTPAWAKALSKSNADTELQHVPFQESHQIKCNNADCEQLFETEKKMRQHKRDDPSHFYCYKCDVDCEDWEDLTRHKVDMMAPYLERRIKATDDDKPKHIVCEFCGEDFKSFGGRKLHRQQAHPADQDVQCPGCEGHFIRAANMIAHIENHGCNITPYELFNNICHKFVVKQIMQAPQIFEESKTITGVETTGAGITGAVTDGAETQDQSEGGVSLLDQENEAQLGGYQPLDTSSNYSTVGSPAPSWASMKKLPGTASHLSLAESMRNMSIKTASPRSTAATSAAGHDQSYPYLVPDTSRTVQKLASNSSQPSAWGTSSNTSKTLFPTATPTPSQSGNWNSVVSQREEEILSEDSGNLMKAHWWDPASKEYRPDLFWDETLGAYTCRFPDCVNDHIGFHALVDLQNHIAMFHYPDKYQCPGCFKIFTKASALVGHAETTRKCNVRASGGFKSLIDEITGGLVDAKPVTVPKIYRPDKAVVKHGKEPAHGIMDTKFTGKPLGS</sequence>
<feature type="domain" description="C2H2-type" evidence="9">
    <location>
        <begin position="111"/>
        <end position="132"/>
    </location>
</feature>
<feature type="region of interest" description="Disordered" evidence="8">
    <location>
        <begin position="235"/>
        <end position="254"/>
    </location>
</feature>
<dbReference type="InterPro" id="IPR051061">
    <property type="entry name" value="Zinc_finger_trans_reg"/>
</dbReference>
<evidence type="ECO:0000256" key="3">
    <source>
        <dbReference type="ARBA" id="ARBA00022771"/>
    </source>
</evidence>
<dbReference type="SMART" id="SM00355">
    <property type="entry name" value="ZnF_C2H2"/>
    <property type="match status" value="6"/>
</dbReference>
<comment type="caution">
    <text evidence="10">The sequence shown here is derived from an EMBL/GenBank/DDBJ whole genome shotgun (WGS) entry which is preliminary data.</text>
</comment>
<evidence type="ECO:0000259" key="9">
    <source>
        <dbReference type="PROSITE" id="PS00028"/>
    </source>
</evidence>
<keyword evidence="7" id="KW-0539">Nucleus</keyword>
<feature type="region of interest" description="Disordered" evidence="8">
    <location>
        <begin position="313"/>
        <end position="349"/>
    </location>
</feature>
<gene>
    <name evidence="10" type="ORF">PRZ48_003350</name>
</gene>
<feature type="compositionally biased region" description="Polar residues" evidence="8">
    <location>
        <begin position="240"/>
        <end position="250"/>
    </location>
</feature>
<dbReference type="InterPro" id="IPR013087">
    <property type="entry name" value="Znf_C2H2_type"/>
</dbReference>
<dbReference type="PROSITE" id="PS00028">
    <property type="entry name" value="ZINC_FINGER_C2H2_1"/>
    <property type="match status" value="2"/>
</dbReference>
<dbReference type="EMBL" id="JAXOVC010000002">
    <property type="protein sequence ID" value="KAK4505387.1"/>
    <property type="molecule type" value="Genomic_DNA"/>
</dbReference>
<protein>
    <recommendedName>
        <fullName evidence="9">C2H2-type domain-containing protein</fullName>
    </recommendedName>
</protein>
<evidence type="ECO:0000256" key="6">
    <source>
        <dbReference type="ARBA" id="ARBA00023163"/>
    </source>
</evidence>
<evidence type="ECO:0000256" key="4">
    <source>
        <dbReference type="ARBA" id="ARBA00022833"/>
    </source>
</evidence>